<dbReference type="InterPro" id="IPR046787">
    <property type="entry name" value="DnaT_2"/>
</dbReference>
<dbReference type="EMBL" id="JQ067087">
    <property type="protein sequence ID" value="ALH23692.1"/>
    <property type="molecule type" value="Genomic_DNA"/>
</dbReference>
<dbReference type="GeneID" id="26623496"/>
<evidence type="ECO:0000313" key="2">
    <source>
        <dbReference type="EMBL" id="ALH23692.1"/>
    </source>
</evidence>
<evidence type="ECO:0000313" key="3">
    <source>
        <dbReference type="Proteomes" id="UP000204009"/>
    </source>
</evidence>
<name>A0A0S0N2D3_BPPAM</name>
<evidence type="ECO:0000259" key="1">
    <source>
        <dbReference type="Pfam" id="PF20557"/>
    </source>
</evidence>
<accession>A0A0S0N2D3</accession>
<dbReference type="KEGG" id="vg:26623496"/>
<sequence length="180" mass="19307">MAFTVQNENGTVADANAYVTVEEFKSFQADRGGNIAAFTDDQIEKAIVRATDFLDARYSFVGEQWRLEQGTQFPRLLSDRPYGSFEKDPRSGLPRALKHAACLLAMRSLGGATLLPDPTYNPGGAVVAVSKKVGPLETSTQYAAPGAGAAPAAPQYPDVDLLLKNAKLLGSTLSRRVMRG</sequence>
<protein>
    <submittedName>
        <fullName evidence="2">Virion structural protein</fullName>
    </submittedName>
</protein>
<dbReference type="OrthoDB" id="11724at10239"/>
<dbReference type="RefSeq" id="YP_009196271.1">
    <property type="nucleotide sequence ID" value="NC_028770.1"/>
</dbReference>
<feature type="domain" description="Putative DnaT-like" evidence="1">
    <location>
        <begin position="1"/>
        <end position="179"/>
    </location>
</feature>
<keyword evidence="3" id="KW-1185">Reference proteome</keyword>
<gene>
    <name evidence="2" type="ORF">PaMx11_18</name>
</gene>
<dbReference type="Pfam" id="PF20557">
    <property type="entry name" value="DnaT_2"/>
    <property type="match status" value="1"/>
</dbReference>
<dbReference type="Proteomes" id="UP000204009">
    <property type="component" value="Segment"/>
</dbReference>
<organism evidence="2 3">
    <name type="scientific">Pseudomonas phage PaMx11</name>
    <dbReference type="NCBI Taxonomy" id="1175657"/>
    <lineage>
        <taxon>Viruses</taxon>
        <taxon>Duplodnaviria</taxon>
        <taxon>Heunggongvirae</taxon>
        <taxon>Uroviricota</taxon>
        <taxon>Caudoviricetes</taxon>
        <taxon>Mesyanzhinovviridae</taxon>
        <taxon>Bradleyvirinae</taxon>
        <taxon>Abidjanvirus</taxon>
        <taxon>Abidjanvirus PaMx11</taxon>
        <taxon>Pseudomonas virus PaMx11</taxon>
    </lineage>
</organism>
<reference evidence="2 3" key="1">
    <citation type="journal article" date="2012" name="Appl. Environ. Microbiol.">
        <title>High Diversity and Novel Species of Pseudomonas aeruginosa Bacteriophages.</title>
        <authorList>
            <person name="Sepulveda-Robles O."/>
            <person name="Kameyama L."/>
            <person name="Guarneros G."/>
        </authorList>
    </citation>
    <scope>NUCLEOTIDE SEQUENCE [LARGE SCALE GENOMIC DNA]</scope>
</reference>
<proteinExistence type="predicted"/>
<organismHost>
    <name type="scientific">Pseudomonas aeruginosa</name>
    <dbReference type="NCBI Taxonomy" id="287"/>
</organismHost>